<name>A0A495VIZ2_9BACT</name>
<gene>
    <name evidence="1" type="ORF">BC742_2764</name>
</gene>
<proteinExistence type="predicted"/>
<dbReference type="Proteomes" id="UP000269493">
    <property type="component" value="Unassembled WGS sequence"/>
</dbReference>
<sequence>MKNLYVDDFSHTVQISKLSIGLNVSEAGVIKEIEPNQFVRVKSIEGNSVIKLENTVGDGILLSEGETEYFFIDRHIELVSGSVNIMY</sequence>
<evidence type="ECO:0000313" key="2">
    <source>
        <dbReference type="Proteomes" id="UP000269493"/>
    </source>
</evidence>
<accession>A0A495VIZ2</accession>
<evidence type="ECO:0000313" key="1">
    <source>
        <dbReference type="EMBL" id="RKT49222.1"/>
    </source>
</evidence>
<comment type="caution">
    <text evidence="1">The sequence shown here is derived from an EMBL/GenBank/DDBJ whole genome shotgun (WGS) entry which is preliminary data.</text>
</comment>
<keyword evidence="2" id="KW-1185">Reference proteome</keyword>
<reference evidence="1 2" key="1">
    <citation type="submission" date="2018-10" db="EMBL/GenBank/DDBJ databases">
        <title>Genomic Encyclopedia of Archaeal and Bacterial Type Strains, Phase II (KMG-II): from individual species to whole genera.</title>
        <authorList>
            <person name="Goeker M."/>
        </authorList>
    </citation>
    <scope>NUCLEOTIDE SEQUENCE [LARGE SCALE GENOMIC DNA]</scope>
    <source>
        <strain evidence="1 2">NSB1</strain>
    </source>
</reference>
<protein>
    <submittedName>
        <fullName evidence="1">Uncharacterized protein</fullName>
    </submittedName>
</protein>
<dbReference type="EMBL" id="RBXN01000014">
    <property type="protein sequence ID" value="RKT49222.1"/>
    <property type="molecule type" value="Genomic_DNA"/>
</dbReference>
<organism evidence="1 2">
    <name type="scientific">Coprobacter fastidiosus NSB1 = JCM 33896</name>
    <dbReference type="NCBI Taxonomy" id="1349822"/>
    <lineage>
        <taxon>Bacteria</taxon>
        <taxon>Pseudomonadati</taxon>
        <taxon>Bacteroidota</taxon>
        <taxon>Bacteroidia</taxon>
        <taxon>Bacteroidales</taxon>
        <taxon>Barnesiellaceae</taxon>
        <taxon>Coprobacter</taxon>
    </lineage>
</organism>
<dbReference type="AlphaFoldDB" id="A0A495VIZ2"/>
<dbReference type="RefSeq" id="WP_022601378.1">
    <property type="nucleotide sequence ID" value="NZ_KI440801.1"/>
</dbReference>